<reference evidence="3" key="1">
    <citation type="submission" date="2021-02" db="EMBL/GenBank/DDBJ databases">
        <title>Skermanella TT6 skin isolate.</title>
        <authorList>
            <person name="Lee K."/>
            <person name="Ganzorig M."/>
        </authorList>
    </citation>
    <scope>NUCLEOTIDE SEQUENCE</scope>
    <source>
        <strain evidence="3">TT6</strain>
    </source>
</reference>
<dbReference type="Pfam" id="PF09361">
    <property type="entry name" value="Phasin_2"/>
    <property type="match status" value="1"/>
</dbReference>
<name>A0ABX7BAQ5_9PROT</name>
<dbReference type="RefSeq" id="WP_201079441.1">
    <property type="nucleotide sequence ID" value="NZ_CP067420.1"/>
</dbReference>
<gene>
    <name evidence="3" type="ORF">IGS68_09855</name>
</gene>
<evidence type="ECO:0000313" key="3">
    <source>
        <dbReference type="EMBL" id="QQP91479.1"/>
    </source>
</evidence>
<sequence length="149" mass="16276">MADDKGNTGAAATGRGTQQAENALRQGADQLRNQMGNMADVAGMSAKVSQEMIQRSGQNFEMMKRIAETMTSGARSAAAECAEYAKHSAKRQSEMMQQLASARSPNDVLDIQNRYLQDNLKELLSFSERLSRLSADKAKEASERLDNKG</sequence>
<evidence type="ECO:0000256" key="1">
    <source>
        <dbReference type="SAM" id="MobiDB-lite"/>
    </source>
</evidence>
<evidence type="ECO:0000313" key="4">
    <source>
        <dbReference type="Proteomes" id="UP000595197"/>
    </source>
</evidence>
<feature type="region of interest" description="Disordered" evidence="1">
    <location>
        <begin position="1"/>
        <end position="30"/>
    </location>
</feature>
<proteinExistence type="predicted"/>
<dbReference type="InterPro" id="IPR018968">
    <property type="entry name" value="Phasin"/>
</dbReference>
<dbReference type="Proteomes" id="UP000595197">
    <property type="component" value="Chromosome"/>
</dbReference>
<accession>A0ABX7BAQ5</accession>
<organism evidence="3 4">
    <name type="scientific">Skermanella cutis</name>
    <dbReference type="NCBI Taxonomy" id="2775420"/>
    <lineage>
        <taxon>Bacteria</taxon>
        <taxon>Pseudomonadati</taxon>
        <taxon>Pseudomonadota</taxon>
        <taxon>Alphaproteobacteria</taxon>
        <taxon>Rhodospirillales</taxon>
        <taxon>Azospirillaceae</taxon>
        <taxon>Skermanella</taxon>
    </lineage>
</organism>
<keyword evidence="4" id="KW-1185">Reference proteome</keyword>
<feature type="compositionally biased region" description="Low complexity" evidence="1">
    <location>
        <begin position="8"/>
        <end position="17"/>
    </location>
</feature>
<protein>
    <submittedName>
        <fullName evidence="3">Phasin family protein</fullName>
    </submittedName>
</protein>
<feature type="domain" description="Phasin" evidence="2">
    <location>
        <begin position="51"/>
        <end position="143"/>
    </location>
</feature>
<evidence type="ECO:0000259" key="2">
    <source>
        <dbReference type="Pfam" id="PF09361"/>
    </source>
</evidence>
<dbReference type="EMBL" id="CP067420">
    <property type="protein sequence ID" value="QQP91479.1"/>
    <property type="molecule type" value="Genomic_DNA"/>
</dbReference>